<dbReference type="NCBIfam" id="TIGR02453">
    <property type="entry name" value="TIGR02453 family protein"/>
    <property type="match status" value="1"/>
</dbReference>
<dbReference type="InterPro" id="IPR015996">
    <property type="entry name" value="UCP028451"/>
</dbReference>
<dbReference type="OrthoDB" id="9794241at2"/>
<dbReference type="PIRSF" id="PIRSF028451">
    <property type="entry name" value="UCP028451"/>
    <property type="match status" value="1"/>
</dbReference>
<dbReference type="PANTHER" id="PTHR36452:SF1">
    <property type="entry name" value="DUF2461 DOMAIN-CONTAINING PROTEIN"/>
    <property type="match status" value="1"/>
</dbReference>
<dbReference type="PANTHER" id="PTHR36452">
    <property type="entry name" value="CHROMOSOME 12, WHOLE GENOME SHOTGUN SEQUENCE"/>
    <property type="match status" value="1"/>
</dbReference>
<protein>
    <submittedName>
        <fullName evidence="1">DUF2461 domain-containing protein</fullName>
    </submittedName>
</protein>
<dbReference type="Proteomes" id="UP000270185">
    <property type="component" value="Chromosome"/>
</dbReference>
<dbReference type="KEGG" id="ccas:EIB73_00715"/>
<gene>
    <name evidence="1" type="ORF">EIB73_00715</name>
</gene>
<keyword evidence="2" id="KW-1185">Reference proteome</keyword>
<sequence length="223" mass="25770">MKNNISASTLQFLKTLEKNNNREWFNENKNLYLKAKEDVESFVESLIQEIATFDEEILKIDPKKAVFRIYRDIRFSKNKIPYKTHFGASLGMGKGNKISGYYLHIEPGQSFLAGGVYTPKPSVLKEIRKEIAASGEDFRKILNHKNFRNNFRGLSVEHKLQRVPTGFEKDHPMAEYLKLKSFTVSHPISDEELLDKNAAKNFAKILESIKPLNDFLELPFQDL</sequence>
<dbReference type="AlphaFoldDB" id="A0A3G8XND4"/>
<reference evidence="2" key="1">
    <citation type="submission" date="2018-11" db="EMBL/GenBank/DDBJ databases">
        <title>Proposal to divide the Flavobacteriaceae and reorganize its genera based on Amino Acid Identity values calculated from whole genome sequences.</title>
        <authorList>
            <person name="Nicholson A.C."/>
            <person name="Gulvik C.A."/>
            <person name="Whitney A.M."/>
            <person name="Humrighouse B.W."/>
            <person name="Bell M."/>
            <person name="Holmes B."/>
            <person name="Steigerwalt A.G."/>
            <person name="Villarma A."/>
            <person name="Sheth M."/>
            <person name="Batra D."/>
            <person name="Pryor J."/>
            <person name="Bernardet J.-F."/>
            <person name="Hugo C."/>
            <person name="Kampfer P."/>
            <person name="Newman J.D."/>
            <person name="McQuiston J.R."/>
        </authorList>
    </citation>
    <scope>NUCLEOTIDE SEQUENCE [LARGE SCALE GENOMIC DNA]</scope>
    <source>
        <strain evidence="2">G0081</strain>
    </source>
</reference>
<organism evidence="1 2">
    <name type="scientific">Kaistella carnis</name>
    <dbReference type="NCBI Taxonomy" id="1241979"/>
    <lineage>
        <taxon>Bacteria</taxon>
        <taxon>Pseudomonadati</taxon>
        <taxon>Bacteroidota</taxon>
        <taxon>Flavobacteriia</taxon>
        <taxon>Flavobacteriales</taxon>
        <taxon>Weeksellaceae</taxon>
        <taxon>Chryseobacterium group</taxon>
        <taxon>Kaistella</taxon>
    </lineage>
</organism>
<dbReference type="EMBL" id="CP034159">
    <property type="protein sequence ID" value="AZI31784.1"/>
    <property type="molecule type" value="Genomic_DNA"/>
</dbReference>
<dbReference type="Pfam" id="PF09365">
    <property type="entry name" value="DUF2461"/>
    <property type="match status" value="1"/>
</dbReference>
<proteinExistence type="predicted"/>
<dbReference type="RefSeq" id="WP_125021675.1">
    <property type="nucleotide sequence ID" value="NZ_CP034159.1"/>
</dbReference>
<dbReference type="InterPro" id="IPR012808">
    <property type="entry name" value="CHP02453"/>
</dbReference>
<evidence type="ECO:0000313" key="2">
    <source>
        <dbReference type="Proteomes" id="UP000270185"/>
    </source>
</evidence>
<name>A0A3G8XND4_9FLAO</name>
<evidence type="ECO:0000313" key="1">
    <source>
        <dbReference type="EMBL" id="AZI31784.1"/>
    </source>
</evidence>
<accession>A0A3G8XND4</accession>